<sequence length="915" mass="101029">MTTHISPLTVVSVAASLLWWHSPPLVVLRGADAFLRPCDKSLRRARRRVTRLQIAPQQLGEFEPIQTLQGSRSERKVRLYNFLSSDGSETTTIPYKEAWAFQHSLVKHQLERLGKRPIDPPLYDQFLVDVREDGTSMAINQLGCDSVIFLEHDPVYTLGTGSDPSFILDESIEIVRIERGGEVTYHGPGQLTVYPILDLRGYKQDIHWYMRALEEVILLALQKSGVDNATREEDLTGVWVSDKKIAALGIKARRWVTMHGLAINVDSRSLRNFEGIVPCGLEGRTVTCIDDEIKGQMCDLNEFACHVKSAIEEIFQITHEILATIILDLESTGLAASSGLLELAPLASDEWLDTVVGVGVVDSRPLAEVGKGRAALRSSEKDSVRSRRGTKGELVESDALPACGDNSLTGVGAEAKGADAQLGALHHTDVVSDLANDDGDLSILVRHVLRKTVKTNGRGVDLGHVQALRYGGAKLGIGTAREELVQLDEEARVGVLRLDDLHRRLVARAAPSCFQIDTHGKHRAASSPGGPISPRQGPPTGGGRPNQHPHCLEESQSTAYFGSSYSSGPSRVKLRRRSILEMVNAKQHDHRGALRSWVALLESSATARLCTIATEALLDFAPAPDKCIWLRVLWVYISRYHNVSVLDLRILKNAALSFSALTRTESAIAAGAFPEEGGVNRTLPSDRYNNTGRTIVERVVAKRAMSPNGDIEVTHLSLPWGSLNKNLNCDVKFSRNIETVEALVPEPCFRFERESLWRHRLEVKAPSACRDEVHISEAENGWSCGAKCGQGSNDGYALYPIRFLTNITSHIEWNLARSVDVTAVLSIRDQSISLEGKKNAHCKQHQIARAEQIRASVIMQQAIRKYGPSGRVIVVSYESLMMLKEPYLYRIYESLGIDSKYSPDLTKDGNAKYVQ</sequence>
<comment type="pathway">
    <text evidence="1">Protein modification; protein lipoylation via endogenous pathway; protein N(6)-(lipoyl)lysine from octanoyl-[acyl-carrier-protein]: step 1/2.</text>
</comment>
<feature type="region of interest" description="Disordered" evidence="6">
    <location>
        <begin position="517"/>
        <end position="551"/>
    </location>
</feature>
<reference evidence="8 9" key="1">
    <citation type="journal article" date="2012" name="Genome Biol.">
        <title>Genome and low-iron response of an oceanic diatom adapted to chronic iron limitation.</title>
        <authorList>
            <person name="Lommer M."/>
            <person name="Specht M."/>
            <person name="Roy A.S."/>
            <person name="Kraemer L."/>
            <person name="Andreson R."/>
            <person name="Gutowska M.A."/>
            <person name="Wolf J."/>
            <person name="Bergner S.V."/>
            <person name="Schilhabel M.B."/>
            <person name="Klostermeier U.C."/>
            <person name="Beiko R.G."/>
            <person name="Rosenstiel P."/>
            <person name="Hippler M."/>
            <person name="Laroche J."/>
        </authorList>
    </citation>
    <scope>NUCLEOTIDE SEQUENCE [LARGE SCALE GENOMIC DNA]</scope>
    <source>
        <strain evidence="8 9">CCMP1005</strain>
    </source>
</reference>
<gene>
    <name evidence="8" type="ORF">THAOC_12738</name>
</gene>
<dbReference type="InterPro" id="IPR045864">
    <property type="entry name" value="aa-tRNA-synth_II/BPL/LPL"/>
</dbReference>
<dbReference type="InterPro" id="IPR000544">
    <property type="entry name" value="Octanoyltransferase"/>
</dbReference>
<dbReference type="InterPro" id="IPR004143">
    <property type="entry name" value="BPL_LPL_catalytic"/>
</dbReference>
<evidence type="ECO:0000256" key="3">
    <source>
        <dbReference type="ARBA" id="ARBA00012334"/>
    </source>
</evidence>
<comment type="caution">
    <text evidence="8">The sequence shown here is derived from an EMBL/GenBank/DDBJ whole genome shotgun (WGS) entry which is preliminary data.</text>
</comment>
<dbReference type="EMBL" id="AGNL01015046">
    <property type="protein sequence ID" value="EJK66348.1"/>
    <property type="molecule type" value="Genomic_DNA"/>
</dbReference>
<evidence type="ECO:0000313" key="8">
    <source>
        <dbReference type="EMBL" id="EJK66348.1"/>
    </source>
</evidence>
<accession>K0SJC4</accession>
<evidence type="ECO:0000256" key="2">
    <source>
        <dbReference type="ARBA" id="ARBA00007907"/>
    </source>
</evidence>
<evidence type="ECO:0000256" key="6">
    <source>
        <dbReference type="SAM" id="MobiDB-lite"/>
    </source>
</evidence>
<proteinExistence type="inferred from homology"/>
<dbReference type="eggNOG" id="KOG0325">
    <property type="taxonomic scope" value="Eukaryota"/>
</dbReference>
<keyword evidence="4" id="KW-0808">Transferase</keyword>
<feature type="domain" description="BPL/LPL catalytic" evidence="7">
    <location>
        <begin position="141"/>
        <end position="319"/>
    </location>
</feature>
<comment type="similarity">
    <text evidence="2">Belongs to the LipB family.</text>
</comment>
<evidence type="ECO:0000256" key="4">
    <source>
        <dbReference type="ARBA" id="ARBA00022679"/>
    </source>
</evidence>
<dbReference type="HAMAP" id="MF_00013">
    <property type="entry name" value="LipB"/>
    <property type="match status" value="1"/>
</dbReference>
<protein>
    <recommendedName>
        <fullName evidence="3">lipoyl(octanoyl) transferase</fullName>
        <ecNumber evidence="3">2.3.1.181</ecNumber>
    </recommendedName>
</protein>
<keyword evidence="5" id="KW-0012">Acyltransferase</keyword>
<name>K0SJC4_THAOC</name>
<dbReference type="GO" id="GO:0009249">
    <property type="term" value="P:protein lipoylation"/>
    <property type="evidence" value="ECO:0007669"/>
    <property type="project" value="InterPro"/>
</dbReference>
<dbReference type="PROSITE" id="PS01313">
    <property type="entry name" value="LIPB"/>
    <property type="match status" value="1"/>
</dbReference>
<evidence type="ECO:0000313" key="9">
    <source>
        <dbReference type="Proteomes" id="UP000266841"/>
    </source>
</evidence>
<dbReference type="Gene3D" id="3.30.930.10">
    <property type="entry name" value="Bira Bifunctional Protein, Domain 2"/>
    <property type="match status" value="1"/>
</dbReference>
<dbReference type="NCBIfam" id="TIGR00214">
    <property type="entry name" value="lipB"/>
    <property type="match status" value="1"/>
</dbReference>
<dbReference type="GO" id="GO:0033819">
    <property type="term" value="F:lipoyl(octanoyl) transferase activity"/>
    <property type="evidence" value="ECO:0007669"/>
    <property type="project" value="UniProtKB-EC"/>
</dbReference>
<dbReference type="PANTHER" id="PTHR10993">
    <property type="entry name" value="OCTANOYLTRANSFERASE"/>
    <property type="match status" value="1"/>
</dbReference>
<evidence type="ECO:0000259" key="7">
    <source>
        <dbReference type="PROSITE" id="PS51733"/>
    </source>
</evidence>
<dbReference type="AlphaFoldDB" id="K0SJC4"/>
<dbReference type="Proteomes" id="UP000266841">
    <property type="component" value="Unassembled WGS sequence"/>
</dbReference>
<dbReference type="PANTHER" id="PTHR10993:SF7">
    <property type="entry name" value="LIPOYLTRANSFERASE 2, MITOCHONDRIAL-RELATED"/>
    <property type="match status" value="1"/>
</dbReference>
<dbReference type="InterPro" id="IPR020605">
    <property type="entry name" value="Octanoyltransferase_CS"/>
</dbReference>
<dbReference type="PROSITE" id="PS51733">
    <property type="entry name" value="BPL_LPL_CATALYTIC"/>
    <property type="match status" value="1"/>
</dbReference>
<dbReference type="SUPFAM" id="SSF55681">
    <property type="entry name" value="Class II aaRS and biotin synthetases"/>
    <property type="match status" value="1"/>
</dbReference>
<dbReference type="UniPathway" id="UPA00538">
    <property type="reaction ID" value="UER00592"/>
</dbReference>
<dbReference type="OrthoDB" id="19908at2759"/>
<evidence type="ECO:0000256" key="5">
    <source>
        <dbReference type="ARBA" id="ARBA00023315"/>
    </source>
</evidence>
<dbReference type="Pfam" id="PF21948">
    <property type="entry name" value="LplA-B_cat"/>
    <property type="match status" value="1"/>
</dbReference>
<keyword evidence="9" id="KW-1185">Reference proteome</keyword>
<organism evidence="8 9">
    <name type="scientific">Thalassiosira oceanica</name>
    <name type="common">Marine diatom</name>
    <dbReference type="NCBI Taxonomy" id="159749"/>
    <lineage>
        <taxon>Eukaryota</taxon>
        <taxon>Sar</taxon>
        <taxon>Stramenopiles</taxon>
        <taxon>Ochrophyta</taxon>
        <taxon>Bacillariophyta</taxon>
        <taxon>Coscinodiscophyceae</taxon>
        <taxon>Thalassiosirophycidae</taxon>
        <taxon>Thalassiosirales</taxon>
        <taxon>Thalassiosiraceae</taxon>
        <taxon>Thalassiosira</taxon>
    </lineage>
</organism>
<dbReference type="EC" id="2.3.1.181" evidence="3"/>
<dbReference type="CDD" id="cd16444">
    <property type="entry name" value="LipB"/>
    <property type="match status" value="1"/>
</dbReference>
<evidence type="ECO:0000256" key="1">
    <source>
        <dbReference type="ARBA" id="ARBA00004821"/>
    </source>
</evidence>